<evidence type="ECO:0000256" key="1">
    <source>
        <dbReference type="SAM" id="MobiDB-lite"/>
    </source>
</evidence>
<accession>A0A261RW70</accession>
<protein>
    <submittedName>
        <fullName evidence="2">DUF1376 domain-containing protein</fullName>
    </submittedName>
</protein>
<evidence type="ECO:0000313" key="3">
    <source>
        <dbReference type="Proteomes" id="UP000217005"/>
    </source>
</evidence>
<reference evidence="2 3" key="1">
    <citation type="submission" date="2017-05" db="EMBL/GenBank/DDBJ databases">
        <title>Complete and WGS of Bordetella genogroups.</title>
        <authorList>
            <person name="Spilker T."/>
            <person name="LiPuma J."/>
        </authorList>
    </citation>
    <scope>NUCLEOTIDE SEQUENCE [LARGE SCALE GENOMIC DNA]</scope>
    <source>
        <strain evidence="2 3">AU17610</strain>
    </source>
</reference>
<feature type="compositionally biased region" description="Basic and acidic residues" evidence="1">
    <location>
        <begin position="180"/>
        <end position="194"/>
    </location>
</feature>
<comment type="caution">
    <text evidence="2">The sequence shown here is derived from an EMBL/GenBank/DDBJ whole genome shotgun (WGS) entry which is preliminary data.</text>
</comment>
<dbReference type="OrthoDB" id="5526813at2"/>
<evidence type="ECO:0000313" key="2">
    <source>
        <dbReference type="EMBL" id="OZI28912.1"/>
    </source>
</evidence>
<organism evidence="2 3">
    <name type="scientific">Bordetella genomosp. 1</name>
    <dbReference type="NCBI Taxonomy" id="1395607"/>
    <lineage>
        <taxon>Bacteria</taxon>
        <taxon>Pseudomonadati</taxon>
        <taxon>Pseudomonadota</taxon>
        <taxon>Betaproteobacteria</taxon>
        <taxon>Burkholderiales</taxon>
        <taxon>Alcaligenaceae</taxon>
        <taxon>Bordetella</taxon>
    </lineage>
</organism>
<feature type="region of interest" description="Disordered" evidence="1">
    <location>
        <begin position="158"/>
        <end position="194"/>
    </location>
</feature>
<sequence length="386" mass="42262">MELPAPLTPPDCNLQGFPFMKMDVQGLRDSDLAIQATGEEFRCALLLWCASWHQIPAASLPDDPRILAMLAGVGRDLKEWKKHETGALRGWVKCSDGRLYHPEIAEQARKAWASKHEQRHKTECARIKKHNQRHGTRIPYPNLEEFLAQGPVHLVPRDVPARSPEKYQDVPTVSPGTCPPEREGDGEKKSGSSIVDRKTLVDKLHAAGIKAIASDARLERWLSSGLTQADVNRAIEAAHARRAHARSTQPINLGFVDRLLDDLIATRTIGASRALGESWWETASGITAQGDRLGLQQHPDEPFPLFKERVFTASGDGPWVWKSRGLNTARGGALPPSALHFASVAPSPPSGHPCRVPPRPTGAAPPPSSVQQRHQPASVSNHPLNA</sequence>
<name>A0A261RW70_9BORD</name>
<dbReference type="Pfam" id="PF07120">
    <property type="entry name" value="DUF1376"/>
    <property type="match status" value="1"/>
</dbReference>
<dbReference type="EMBL" id="NEVL01000006">
    <property type="protein sequence ID" value="OZI28912.1"/>
    <property type="molecule type" value="Genomic_DNA"/>
</dbReference>
<dbReference type="Proteomes" id="UP000217005">
    <property type="component" value="Unassembled WGS sequence"/>
</dbReference>
<feature type="compositionally biased region" description="Polar residues" evidence="1">
    <location>
        <begin position="369"/>
        <end position="386"/>
    </location>
</feature>
<feature type="compositionally biased region" description="Basic and acidic residues" evidence="1">
    <location>
        <begin position="158"/>
        <end position="168"/>
    </location>
</feature>
<gene>
    <name evidence="2" type="ORF">CEG14_23600</name>
</gene>
<dbReference type="InterPro" id="IPR010781">
    <property type="entry name" value="DUF1376"/>
</dbReference>
<feature type="region of interest" description="Disordered" evidence="1">
    <location>
        <begin position="342"/>
        <end position="386"/>
    </location>
</feature>
<feature type="compositionally biased region" description="Pro residues" evidence="1">
    <location>
        <begin position="346"/>
        <end position="368"/>
    </location>
</feature>
<proteinExistence type="predicted"/>
<dbReference type="AlphaFoldDB" id="A0A261RW70"/>